<keyword evidence="8" id="KW-0813">Transport</keyword>
<dbReference type="PROSITE" id="PS50850">
    <property type="entry name" value="MFS"/>
    <property type="match status" value="1"/>
</dbReference>
<feature type="domain" description="Major facilitator superfamily (MFS) profile" evidence="11">
    <location>
        <begin position="57"/>
        <end position="489"/>
    </location>
</feature>
<evidence type="ECO:0000313" key="12">
    <source>
        <dbReference type="EMBL" id="MPC22672.1"/>
    </source>
</evidence>
<dbReference type="NCBIfam" id="TIGR00879">
    <property type="entry name" value="SP"/>
    <property type="match status" value="1"/>
</dbReference>
<evidence type="ECO:0000256" key="7">
    <source>
        <dbReference type="ARBA" id="ARBA00024348"/>
    </source>
</evidence>
<evidence type="ECO:0000256" key="9">
    <source>
        <dbReference type="SAM" id="MobiDB-lite"/>
    </source>
</evidence>
<feature type="transmembrane region" description="Helical" evidence="10">
    <location>
        <begin position="214"/>
        <end position="234"/>
    </location>
</feature>
<sequence length="512" mass="55581">MAPNEHAASTPMTEEYVPLQDPGNSGNIKPQILSSEQYSLLLEPKKQKYYKTRAISRQVLAAAFASLSSVSIGFITSYSSLTLQQLRNDTSIDYVDSRDAGWIAALPSISSIVGSLFGGFLMDAVGPRMTLVMTALPCLFSWAFIAFSNSVTLLYIGRLITGIFLGVFSPVPQVYATEIAEPHIRGLMGTFPEAAVALGSLLCYGFGAITDWRWLAVVSAVVPGVPLFLSMVLLPESPQWLVKKGKLSNAEKSIQFFRCPTHNVKGEVEVIHANIVATDGAEISVWDQLRLFRKPQNWKPVLIVFLVFICGQFSGFAVVTAYTVDIFNEAASNLDANNATVIVGVVRFVSTLVSAALLDRVGRKPLLIISAIGSSVGMVSIGAFFYLRSVGSAEGLGLLPLASLLIYVFFNELGYGPIPWLLSGELIPLAVRTIGNGVAVTAYSLAAFIISLTFPYLTALMSTYLVFWMYAIFSLSGVALGVFLPETRGKTLEEIEKFFAPKNKEFKKISLP</sequence>
<dbReference type="InterPro" id="IPR005829">
    <property type="entry name" value="Sugar_transporter_CS"/>
</dbReference>
<comment type="similarity">
    <text evidence="7">Belongs to the major facilitator superfamily. Sugar transporter (TC 2.A.1.1) family. Trehalose transporter subfamily.</text>
</comment>
<feature type="transmembrane region" description="Helical" evidence="10">
    <location>
        <begin position="129"/>
        <end position="147"/>
    </location>
</feature>
<dbReference type="InterPro" id="IPR036259">
    <property type="entry name" value="MFS_trans_sf"/>
</dbReference>
<dbReference type="PANTHER" id="PTHR48021:SF1">
    <property type="entry name" value="GH07001P-RELATED"/>
    <property type="match status" value="1"/>
</dbReference>
<evidence type="ECO:0000256" key="2">
    <source>
        <dbReference type="ARBA" id="ARBA00022475"/>
    </source>
</evidence>
<reference evidence="12 13" key="1">
    <citation type="submission" date="2019-05" db="EMBL/GenBank/DDBJ databases">
        <title>Another draft genome of Portunus trituberculatus and its Hox gene families provides insights of decapod evolution.</title>
        <authorList>
            <person name="Jeong J.-H."/>
            <person name="Song I."/>
            <person name="Kim S."/>
            <person name="Choi T."/>
            <person name="Kim D."/>
            <person name="Ryu S."/>
            <person name="Kim W."/>
        </authorList>
    </citation>
    <scope>NUCLEOTIDE SEQUENCE [LARGE SCALE GENOMIC DNA]</scope>
    <source>
        <tissue evidence="12">Muscle</tissue>
    </source>
</reference>
<dbReference type="GO" id="GO:0022857">
    <property type="term" value="F:transmembrane transporter activity"/>
    <property type="evidence" value="ECO:0007669"/>
    <property type="project" value="InterPro"/>
</dbReference>
<organism evidence="12 13">
    <name type="scientific">Portunus trituberculatus</name>
    <name type="common">Swimming crab</name>
    <name type="synonym">Neptunus trituberculatus</name>
    <dbReference type="NCBI Taxonomy" id="210409"/>
    <lineage>
        <taxon>Eukaryota</taxon>
        <taxon>Metazoa</taxon>
        <taxon>Ecdysozoa</taxon>
        <taxon>Arthropoda</taxon>
        <taxon>Crustacea</taxon>
        <taxon>Multicrustacea</taxon>
        <taxon>Malacostraca</taxon>
        <taxon>Eumalacostraca</taxon>
        <taxon>Eucarida</taxon>
        <taxon>Decapoda</taxon>
        <taxon>Pleocyemata</taxon>
        <taxon>Brachyura</taxon>
        <taxon>Eubrachyura</taxon>
        <taxon>Portunoidea</taxon>
        <taxon>Portunidae</taxon>
        <taxon>Portuninae</taxon>
        <taxon>Portunus</taxon>
    </lineage>
</organism>
<dbReference type="InterPro" id="IPR005828">
    <property type="entry name" value="MFS_sugar_transport-like"/>
</dbReference>
<evidence type="ECO:0000256" key="1">
    <source>
        <dbReference type="ARBA" id="ARBA00004651"/>
    </source>
</evidence>
<feature type="transmembrane region" description="Helical" evidence="10">
    <location>
        <begin position="336"/>
        <end position="358"/>
    </location>
</feature>
<feature type="transmembrane region" description="Helical" evidence="10">
    <location>
        <begin position="399"/>
        <end position="422"/>
    </location>
</feature>
<dbReference type="OrthoDB" id="6360685at2759"/>
<protein>
    <submittedName>
        <fullName evidence="12">Facilitated trehalose transporter Tret1</fullName>
    </submittedName>
</protein>
<dbReference type="InterPro" id="IPR020846">
    <property type="entry name" value="MFS_dom"/>
</dbReference>
<evidence type="ECO:0000256" key="8">
    <source>
        <dbReference type="RuleBase" id="RU003346"/>
    </source>
</evidence>
<dbReference type="PRINTS" id="PR00171">
    <property type="entry name" value="SUGRTRNSPORT"/>
</dbReference>
<keyword evidence="5 10" id="KW-0472">Membrane</keyword>
<keyword evidence="13" id="KW-1185">Reference proteome</keyword>
<feature type="region of interest" description="Disordered" evidence="9">
    <location>
        <begin position="1"/>
        <end position="24"/>
    </location>
</feature>
<comment type="caution">
    <text evidence="12">The sequence shown here is derived from an EMBL/GenBank/DDBJ whole genome shotgun (WGS) entry which is preliminary data.</text>
</comment>
<evidence type="ECO:0000256" key="6">
    <source>
        <dbReference type="ARBA" id="ARBA00023180"/>
    </source>
</evidence>
<dbReference type="GO" id="GO:0005886">
    <property type="term" value="C:plasma membrane"/>
    <property type="evidence" value="ECO:0007669"/>
    <property type="project" value="UniProtKB-SubCell"/>
</dbReference>
<keyword evidence="3 10" id="KW-0812">Transmembrane</keyword>
<dbReference type="FunFam" id="1.20.1250.20:FF:000055">
    <property type="entry name" value="Facilitated trehalose transporter Tret1-2 homolog"/>
    <property type="match status" value="1"/>
</dbReference>
<dbReference type="InterPro" id="IPR050549">
    <property type="entry name" value="MFS_Trehalose_Transporter"/>
</dbReference>
<dbReference type="Proteomes" id="UP000324222">
    <property type="component" value="Unassembled WGS sequence"/>
</dbReference>
<keyword evidence="4 10" id="KW-1133">Transmembrane helix</keyword>
<dbReference type="PROSITE" id="PS00216">
    <property type="entry name" value="SUGAR_TRANSPORT_1"/>
    <property type="match status" value="1"/>
</dbReference>
<evidence type="ECO:0000256" key="4">
    <source>
        <dbReference type="ARBA" id="ARBA00022989"/>
    </source>
</evidence>
<dbReference type="PANTHER" id="PTHR48021">
    <property type="match status" value="1"/>
</dbReference>
<feature type="transmembrane region" description="Helical" evidence="10">
    <location>
        <begin position="365"/>
        <end position="387"/>
    </location>
</feature>
<evidence type="ECO:0000259" key="11">
    <source>
        <dbReference type="PROSITE" id="PS50850"/>
    </source>
</evidence>
<gene>
    <name evidence="12" type="primary">Tret1_7</name>
    <name evidence="12" type="ORF">E2C01_015693</name>
</gene>
<feature type="transmembrane region" description="Helical" evidence="10">
    <location>
        <begin position="59"/>
        <end position="81"/>
    </location>
</feature>
<dbReference type="Gene3D" id="1.20.1250.20">
    <property type="entry name" value="MFS general substrate transporter like domains"/>
    <property type="match status" value="1"/>
</dbReference>
<keyword evidence="6" id="KW-0325">Glycoprotein</keyword>
<evidence type="ECO:0000313" key="13">
    <source>
        <dbReference type="Proteomes" id="UP000324222"/>
    </source>
</evidence>
<dbReference type="Pfam" id="PF00083">
    <property type="entry name" value="Sugar_tr"/>
    <property type="match status" value="1"/>
</dbReference>
<evidence type="ECO:0000256" key="10">
    <source>
        <dbReference type="SAM" id="Phobius"/>
    </source>
</evidence>
<dbReference type="EMBL" id="VSRR010001113">
    <property type="protein sequence ID" value="MPC22672.1"/>
    <property type="molecule type" value="Genomic_DNA"/>
</dbReference>
<evidence type="ECO:0000256" key="5">
    <source>
        <dbReference type="ARBA" id="ARBA00023136"/>
    </source>
</evidence>
<dbReference type="PROSITE" id="PS00217">
    <property type="entry name" value="SUGAR_TRANSPORT_2"/>
    <property type="match status" value="1"/>
</dbReference>
<accession>A0A5B7DM81</accession>
<comment type="subcellular location">
    <subcellularLocation>
        <location evidence="1">Cell membrane</location>
        <topology evidence="1">Multi-pass membrane protein</topology>
    </subcellularLocation>
</comment>
<feature type="transmembrane region" description="Helical" evidence="10">
    <location>
        <begin position="434"/>
        <end position="457"/>
    </location>
</feature>
<feature type="transmembrane region" description="Helical" evidence="10">
    <location>
        <begin position="463"/>
        <end position="484"/>
    </location>
</feature>
<dbReference type="SUPFAM" id="SSF103473">
    <property type="entry name" value="MFS general substrate transporter"/>
    <property type="match status" value="1"/>
</dbReference>
<feature type="transmembrane region" description="Helical" evidence="10">
    <location>
        <begin position="101"/>
        <end position="122"/>
    </location>
</feature>
<dbReference type="InterPro" id="IPR003663">
    <property type="entry name" value="Sugar/inositol_transpt"/>
</dbReference>
<name>A0A5B7DM81_PORTR</name>
<keyword evidence="2" id="KW-1003">Cell membrane</keyword>
<proteinExistence type="inferred from homology"/>
<dbReference type="AlphaFoldDB" id="A0A5B7DM81"/>
<evidence type="ECO:0000256" key="3">
    <source>
        <dbReference type="ARBA" id="ARBA00022692"/>
    </source>
</evidence>
<feature type="transmembrane region" description="Helical" evidence="10">
    <location>
        <begin position="301"/>
        <end position="324"/>
    </location>
</feature>